<evidence type="ECO:0000313" key="2">
    <source>
        <dbReference type="Proteomes" id="UP001060170"/>
    </source>
</evidence>
<comment type="caution">
    <text evidence="1">The sequence shown here is derived from an EMBL/GenBank/DDBJ whole genome shotgun (WGS) entry which is preliminary data.</text>
</comment>
<gene>
    <name evidence="1" type="ORF">MJO28_004127</name>
</gene>
<reference evidence="1 2" key="3">
    <citation type="journal article" date="2022" name="Microbiol. Spectr.">
        <title>Folding features and dynamics of 3D genome architecture in plant fungal pathogens.</title>
        <authorList>
            <person name="Xia C."/>
        </authorList>
    </citation>
    <scope>NUCLEOTIDE SEQUENCE [LARGE SCALE GENOMIC DNA]</scope>
    <source>
        <strain evidence="1 2">93-210</strain>
    </source>
</reference>
<reference evidence="2" key="1">
    <citation type="journal article" date="2018" name="BMC Genomics">
        <title>Genomic insights into host adaptation between the wheat stripe rust pathogen (Puccinia striiformis f. sp. tritici) and the barley stripe rust pathogen (Puccinia striiformis f. sp. hordei).</title>
        <authorList>
            <person name="Xia C."/>
            <person name="Wang M."/>
            <person name="Yin C."/>
            <person name="Cornejo O.E."/>
            <person name="Hulbert S.H."/>
            <person name="Chen X."/>
        </authorList>
    </citation>
    <scope>NUCLEOTIDE SEQUENCE [LARGE SCALE GENOMIC DNA]</scope>
    <source>
        <strain evidence="2">93-210</strain>
    </source>
</reference>
<organism evidence="1 2">
    <name type="scientific">Puccinia striiformis f. sp. tritici</name>
    <dbReference type="NCBI Taxonomy" id="168172"/>
    <lineage>
        <taxon>Eukaryota</taxon>
        <taxon>Fungi</taxon>
        <taxon>Dikarya</taxon>
        <taxon>Basidiomycota</taxon>
        <taxon>Pucciniomycotina</taxon>
        <taxon>Pucciniomycetes</taxon>
        <taxon>Pucciniales</taxon>
        <taxon>Pucciniaceae</taxon>
        <taxon>Puccinia</taxon>
    </lineage>
</organism>
<protein>
    <submittedName>
        <fullName evidence="1">Uncharacterized protein</fullName>
    </submittedName>
</protein>
<dbReference type="Proteomes" id="UP001060170">
    <property type="component" value="Chromosome 4"/>
</dbReference>
<dbReference type="EMBL" id="CM045868">
    <property type="protein sequence ID" value="KAI7957032.1"/>
    <property type="molecule type" value="Genomic_DNA"/>
</dbReference>
<name>A0ACC0EN52_9BASI</name>
<accession>A0ACC0EN52</accession>
<reference evidence="2" key="2">
    <citation type="journal article" date="2018" name="Mol. Plant Microbe Interact.">
        <title>Genome sequence resources for the wheat stripe rust pathogen (Puccinia striiformis f. sp. tritici) and the barley stripe rust pathogen (Puccinia striiformis f. sp. hordei).</title>
        <authorList>
            <person name="Xia C."/>
            <person name="Wang M."/>
            <person name="Yin C."/>
            <person name="Cornejo O.E."/>
            <person name="Hulbert S.H."/>
            <person name="Chen X."/>
        </authorList>
    </citation>
    <scope>NUCLEOTIDE SEQUENCE [LARGE SCALE GENOMIC DNA]</scope>
    <source>
        <strain evidence="2">93-210</strain>
    </source>
</reference>
<sequence>MHQIVYDNKGKLPLTETSVNVMFQSCLIRVDNPTRAVVPIGSHINHLISSDSKIGFGGVFRALKFSCQVIRQVRIAQGDCIRAYESLSADSQGNLSAKNNLAAPSVSASYRSCRVIIVTTDGSKIRMKKAAAEPFFKRMVQACDGKWGYMSMVGAEGPNGRTIMHTFSEVQTS</sequence>
<proteinExistence type="predicted"/>
<evidence type="ECO:0000313" key="1">
    <source>
        <dbReference type="EMBL" id="KAI7957032.1"/>
    </source>
</evidence>
<keyword evidence="2" id="KW-1185">Reference proteome</keyword>